<dbReference type="Pfam" id="PF00550">
    <property type="entry name" value="PP-binding"/>
    <property type="match status" value="1"/>
</dbReference>
<sequence>MTQVFQDQTKNEQLGQLTAAKVQEWLVNYLSNLLEVAPDQIDVKKPFERYGLDSSAAVFLSGDLGDWLGQELDPTLIYNYSTIATLANHIAKGS</sequence>
<dbReference type="Proteomes" id="UP000637383">
    <property type="component" value="Unassembled WGS sequence"/>
</dbReference>
<dbReference type="EMBL" id="JACJTU010000003">
    <property type="protein sequence ID" value="MBD2733139.1"/>
    <property type="molecule type" value="Genomic_DNA"/>
</dbReference>
<name>A0ABR8K2Z5_9NOSO</name>
<organism evidence="4 5">
    <name type="scientific">Nostoc paludosum FACHB-159</name>
    <dbReference type="NCBI Taxonomy" id="2692908"/>
    <lineage>
        <taxon>Bacteria</taxon>
        <taxon>Bacillati</taxon>
        <taxon>Cyanobacteriota</taxon>
        <taxon>Cyanophyceae</taxon>
        <taxon>Nostocales</taxon>
        <taxon>Nostocaceae</taxon>
        <taxon>Nostoc</taxon>
    </lineage>
</organism>
<dbReference type="PROSITE" id="PS50075">
    <property type="entry name" value="CARRIER"/>
    <property type="match status" value="1"/>
</dbReference>
<dbReference type="InterPro" id="IPR009081">
    <property type="entry name" value="PP-bd_ACP"/>
</dbReference>
<keyword evidence="5" id="KW-1185">Reference proteome</keyword>
<dbReference type="SUPFAM" id="SSF47336">
    <property type="entry name" value="ACP-like"/>
    <property type="match status" value="1"/>
</dbReference>
<feature type="domain" description="Carrier" evidence="3">
    <location>
        <begin position="16"/>
        <end position="94"/>
    </location>
</feature>
<evidence type="ECO:0000256" key="1">
    <source>
        <dbReference type="ARBA" id="ARBA00022450"/>
    </source>
</evidence>
<keyword evidence="1" id="KW-0596">Phosphopantetheine</keyword>
<protein>
    <submittedName>
        <fullName evidence="4">Acyl carrier protein</fullName>
    </submittedName>
</protein>
<dbReference type="Gene3D" id="1.10.1200.10">
    <property type="entry name" value="ACP-like"/>
    <property type="match status" value="1"/>
</dbReference>
<comment type="caution">
    <text evidence="4">The sequence shown here is derived from an EMBL/GenBank/DDBJ whole genome shotgun (WGS) entry which is preliminary data.</text>
</comment>
<keyword evidence="2" id="KW-0597">Phosphoprotein</keyword>
<evidence type="ECO:0000256" key="2">
    <source>
        <dbReference type="ARBA" id="ARBA00022553"/>
    </source>
</evidence>
<reference evidence="4 5" key="1">
    <citation type="journal article" date="2020" name="ISME J.">
        <title>Comparative genomics reveals insights into cyanobacterial evolution and habitat adaptation.</title>
        <authorList>
            <person name="Chen M.Y."/>
            <person name="Teng W.K."/>
            <person name="Zhao L."/>
            <person name="Hu C.X."/>
            <person name="Zhou Y.K."/>
            <person name="Han B.P."/>
            <person name="Song L.R."/>
            <person name="Shu W.S."/>
        </authorList>
    </citation>
    <scope>NUCLEOTIDE SEQUENCE [LARGE SCALE GENOMIC DNA]</scope>
    <source>
        <strain evidence="4 5">FACHB-159</strain>
    </source>
</reference>
<evidence type="ECO:0000313" key="4">
    <source>
        <dbReference type="EMBL" id="MBD2733139.1"/>
    </source>
</evidence>
<gene>
    <name evidence="4" type="ORF">H6H03_04315</name>
</gene>
<dbReference type="SMART" id="SM01294">
    <property type="entry name" value="PKS_PP_betabranch"/>
    <property type="match status" value="1"/>
</dbReference>
<dbReference type="InterPro" id="IPR036736">
    <property type="entry name" value="ACP-like_sf"/>
</dbReference>
<dbReference type="SMART" id="SM00823">
    <property type="entry name" value="PKS_PP"/>
    <property type="match status" value="1"/>
</dbReference>
<evidence type="ECO:0000259" key="3">
    <source>
        <dbReference type="PROSITE" id="PS50075"/>
    </source>
</evidence>
<dbReference type="RefSeq" id="WP_190953903.1">
    <property type="nucleotide sequence ID" value="NZ_JACJTU010000003.1"/>
</dbReference>
<dbReference type="InterPro" id="IPR020806">
    <property type="entry name" value="PKS_PP-bd"/>
</dbReference>
<evidence type="ECO:0000313" key="5">
    <source>
        <dbReference type="Proteomes" id="UP000637383"/>
    </source>
</evidence>
<accession>A0ABR8K2Z5</accession>
<proteinExistence type="predicted"/>